<reference evidence="2" key="1">
    <citation type="submission" date="2020-06" db="EMBL/GenBank/DDBJ databases">
        <authorList>
            <person name="Li T."/>
            <person name="Hu X."/>
            <person name="Zhang T."/>
            <person name="Song X."/>
            <person name="Zhang H."/>
            <person name="Dai N."/>
            <person name="Sheng W."/>
            <person name="Hou X."/>
            <person name="Wei L."/>
        </authorList>
    </citation>
    <scope>NUCLEOTIDE SEQUENCE</scope>
    <source>
        <strain evidence="2">3651</strain>
        <tissue evidence="2">Leaf</tissue>
    </source>
</reference>
<comment type="caution">
    <text evidence="2">The sequence shown here is derived from an EMBL/GenBank/DDBJ whole genome shotgun (WGS) entry which is preliminary data.</text>
</comment>
<accession>A0AAE1XQ36</accession>
<evidence type="ECO:0000313" key="2">
    <source>
        <dbReference type="EMBL" id="KAK4415441.1"/>
    </source>
</evidence>
<evidence type="ECO:0000313" key="3">
    <source>
        <dbReference type="Proteomes" id="UP001293254"/>
    </source>
</evidence>
<name>A0AAE1XQ36_9LAMI</name>
<feature type="transmembrane region" description="Helical" evidence="1">
    <location>
        <begin position="121"/>
        <end position="143"/>
    </location>
</feature>
<proteinExistence type="predicted"/>
<organism evidence="2 3">
    <name type="scientific">Sesamum alatum</name>
    <dbReference type="NCBI Taxonomy" id="300844"/>
    <lineage>
        <taxon>Eukaryota</taxon>
        <taxon>Viridiplantae</taxon>
        <taxon>Streptophyta</taxon>
        <taxon>Embryophyta</taxon>
        <taxon>Tracheophyta</taxon>
        <taxon>Spermatophyta</taxon>
        <taxon>Magnoliopsida</taxon>
        <taxon>eudicotyledons</taxon>
        <taxon>Gunneridae</taxon>
        <taxon>Pentapetalae</taxon>
        <taxon>asterids</taxon>
        <taxon>lamiids</taxon>
        <taxon>Lamiales</taxon>
        <taxon>Pedaliaceae</taxon>
        <taxon>Sesamum</taxon>
    </lineage>
</organism>
<dbReference type="EMBL" id="JACGWO010000011">
    <property type="protein sequence ID" value="KAK4415441.1"/>
    <property type="molecule type" value="Genomic_DNA"/>
</dbReference>
<dbReference type="PANTHER" id="PTHR38146">
    <property type="entry name" value="30S RIBOSOMAL PROTEIN S12, CHLOROPLASTIC"/>
    <property type="match status" value="1"/>
</dbReference>
<dbReference type="AlphaFoldDB" id="A0AAE1XQ36"/>
<protein>
    <submittedName>
        <fullName evidence="2">Uncharacterized protein</fullName>
    </submittedName>
</protein>
<sequence length="185" mass="19657">MRDPGRATDSNYHPFTSPAFGIPLLAVKVTTSGMASSRSVTGDALRPIIPDNACIPCLTAAAGTELADAYSPDTVIASSPGKEVLDPWAFYLYAALLRQAFVHCGKFPTAASRRSLGRVSVLVWLIILSEQLLIIALPFRAIVPLPRASCYALLTRPPLETPLPVQLACVKHAASVHPEPGSNSP</sequence>
<dbReference type="AntiFam" id="ANF00029">
    <property type="entry name" value="Antisense to 16S rRNA"/>
</dbReference>
<gene>
    <name evidence="2" type="ORF">Salat_2651500</name>
</gene>
<keyword evidence="1" id="KW-0472">Membrane</keyword>
<dbReference type="Proteomes" id="UP001293254">
    <property type="component" value="Unassembled WGS sequence"/>
</dbReference>
<evidence type="ECO:0000256" key="1">
    <source>
        <dbReference type="SAM" id="Phobius"/>
    </source>
</evidence>
<keyword evidence="1" id="KW-1133">Transmembrane helix</keyword>
<keyword evidence="1" id="KW-0812">Transmembrane</keyword>
<reference evidence="2" key="2">
    <citation type="journal article" date="2024" name="Plant">
        <title>Genomic evolution and insights into agronomic trait innovations of Sesamum species.</title>
        <authorList>
            <person name="Miao H."/>
            <person name="Wang L."/>
            <person name="Qu L."/>
            <person name="Liu H."/>
            <person name="Sun Y."/>
            <person name="Le M."/>
            <person name="Wang Q."/>
            <person name="Wei S."/>
            <person name="Zheng Y."/>
            <person name="Lin W."/>
            <person name="Duan Y."/>
            <person name="Cao H."/>
            <person name="Xiong S."/>
            <person name="Wang X."/>
            <person name="Wei L."/>
            <person name="Li C."/>
            <person name="Ma Q."/>
            <person name="Ju M."/>
            <person name="Zhao R."/>
            <person name="Li G."/>
            <person name="Mu C."/>
            <person name="Tian Q."/>
            <person name="Mei H."/>
            <person name="Zhang T."/>
            <person name="Gao T."/>
            <person name="Zhang H."/>
        </authorList>
    </citation>
    <scope>NUCLEOTIDE SEQUENCE</scope>
    <source>
        <strain evidence="2">3651</strain>
    </source>
</reference>
<dbReference type="PANTHER" id="PTHR38146:SF9">
    <property type="entry name" value="UNKNOW PROTEIN"/>
    <property type="match status" value="1"/>
</dbReference>
<keyword evidence="3" id="KW-1185">Reference proteome</keyword>